<reference evidence="4" key="1">
    <citation type="submission" date="2021-03" db="EMBL/GenBank/DDBJ databases">
        <title>Evolutionary innovations through gain and loss of genes in the ectomycorrhizal Boletales.</title>
        <authorList>
            <person name="Wu G."/>
            <person name="Miyauchi S."/>
            <person name="Morin E."/>
            <person name="Yang Z.-L."/>
            <person name="Xu J."/>
            <person name="Martin F.M."/>
        </authorList>
    </citation>
    <scope>NUCLEOTIDE SEQUENCE</scope>
    <source>
        <strain evidence="4">BR01</strain>
    </source>
</reference>
<feature type="signal peptide" evidence="3">
    <location>
        <begin position="1"/>
        <end position="21"/>
    </location>
</feature>
<organism evidence="4 5">
    <name type="scientific">Boletus reticuloceps</name>
    <dbReference type="NCBI Taxonomy" id="495285"/>
    <lineage>
        <taxon>Eukaryota</taxon>
        <taxon>Fungi</taxon>
        <taxon>Dikarya</taxon>
        <taxon>Basidiomycota</taxon>
        <taxon>Agaricomycotina</taxon>
        <taxon>Agaricomycetes</taxon>
        <taxon>Agaricomycetidae</taxon>
        <taxon>Boletales</taxon>
        <taxon>Boletineae</taxon>
        <taxon>Boletaceae</taxon>
        <taxon>Boletoideae</taxon>
        <taxon>Boletus</taxon>
    </lineage>
</organism>
<dbReference type="Proteomes" id="UP000683000">
    <property type="component" value="Unassembled WGS sequence"/>
</dbReference>
<evidence type="ECO:0000256" key="3">
    <source>
        <dbReference type="SAM" id="SignalP"/>
    </source>
</evidence>
<evidence type="ECO:0000313" key="4">
    <source>
        <dbReference type="EMBL" id="KAG6381116.1"/>
    </source>
</evidence>
<dbReference type="EMBL" id="JAGFBS010000002">
    <property type="protein sequence ID" value="KAG6381116.1"/>
    <property type="molecule type" value="Genomic_DNA"/>
</dbReference>
<feature type="region of interest" description="Disordered" evidence="1">
    <location>
        <begin position="342"/>
        <end position="371"/>
    </location>
</feature>
<proteinExistence type="predicted"/>
<dbReference type="AlphaFoldDB" id="A0A8I2YZ35"/>
<feature type="transmembrane region" description="Helical" evidence="2">
    <location>
        <begin position="275"/>
        <end position="297"/>
    </location>
</feature>
<evidence type="ECO:0000313" key="5">
    <source>
        <dbReference type="Proteomes" id="UP000683000"/>
    </source>
</evidence>
<comment type="caution">
    <text evidence="4">The sequence shown here is derived from an EMBL/GenBank/DDBJ whole genome shotgun (WGS) entry which is preliminary data.</text>
</comment>
<accession>A0A8I2YZ35</accession>
<protein>
    <submittedName>
        <fullName evidence="4">Uncharacterized protein</fullName>
    </submittedName>
</protein>
<feature type="chain" id="PRO_5034015348" evidence="3">
    <location>
        <begin position="22"/>
        <end position="371"/>
    </location>
</feature>
<evidence type="ECO:0000256" key="1">
    <source>
        <dbReference type="SAM" id="MobiDB-lite"/>
    </source>
</evidence>
<sequence>MRPSILPTFLYLALYFSVALSFSVTVGSPPTQCGSLNVTWTGGRAPFEIVLIPVYNIPRNISVPSTAFSNNQGSYQISPIPFTRGKQFFLTMSDATGFGTGGISELLTVGEPVNGASCNTTNPTLAYSFSLPSSLQQCSSYIFNGYDGAVLPVTITVCLIEHSGSSVTYTSFASRGSVPGGDVFFLHPPSTGTSFTWLADVAAGTTIVFSMTDAHGISGGSSDTQLVSLSDDASCLNPTSPSSTITTIPSSTHVGSSTSSPSQPSTSSGVSKGTIAGAVFGAILAATAVVALAVFCLKRQRHGRSPYGFATSRNSRRPNSVELDPATCLSRLYPLQPELRASYPETSSTSPSVYPSEAPHTLNDTLDQFKH</sequence>
<evidence type="ECO:0000256" key="2">
    <source>
        <dbReference type="SAM" id="Phobius"/>
    </source>
</evidence>
<keyword evidence="2" id="KW-0472">Membrane</keyword>
<keyword evidence="5" id="KW-1185">Reference proteome</keyword>
<gene>
    <name evidence="4" type="ORF">JVT61DRAFT_5514</name>
</gene>
<keyword evidence="2" id="KW-1133">Transmembrane helix</keyword>
<feature type="compositionally biased region" description="Polar residues" evidence="1">
    <location>
        <begin position="344"/>
        <end position="353"/>
    </location>
</feature>
<dbReference type="OrthoDB" id="2591431at2759"/>
<keyword evidence="3" id="KW-0732">Signal</keyword>
<feature type="compositionally biased region" description="Polar residues" evidence="1">
    <location>
        <begin position="362"/>
        <end position="371"/>
    </location>
</feature>
<name>A0A8I2YZ35_9AGAM</name>
<feature type="region of interest" description="Disordered" evidence="1">
    <location>
        <begin position="238"/>
        <end position="271"/>
    </location>
</feature>
<keyword evidence="2" id="KW-0812">Transmembrane</keyword>